<feature type="non-terminal residue" evidence="4">
    <location>
        <position position="98"/>
    </location>
</feature>
<dbReference type="AlphaFoldDB" id="A0A6L5EHR6"/>
<sequence length="98" mass="11173">MNAIQESFTDKLFANYEANVKYQAIENAASHNGIFAALECRQSHVDNTPVFSLDLTKDKVTNQKASGRCWMFAALNTFRHKLISQYKLENFELSQAHT</sequence>
<dbReference type="PANTHER" id="PTHR10363:SF2">
    <property type="entry name" value="BLEOMYCIN HYDROLASE"/>
    <property type="match status" value="1"/>
</dbReference>
<dbReference type="SUPFAM" id="SSF54001">
    <property type="entry name" value="Cysteine proteinases"/>
    <property type="match status" value="1"/>
</dbReference>
<dbReference type="InterPro" id="IPR000169">
    <property type="entry name" value="Pept_cys_AS"/>
</dbReference>
<reference evidence="4 5" key="1">
    <citation type="submission" date="2019-10" db="EMBL/GenBank/DDBJ databases">
        <title>Characterization of a new Citrobacter species.</title>
        <authorList>
            <person name="Goncalves Ribeiro T."/>
            <person name="Izdebski R."/>
            <person name="Urbanowicz P."/>
            <person name="Carmeli Y."/>
            <person name="Gniadkowski M."/>
            <person name="Peixe L."/>
        </authorList>
    </citation>
    <scope>NUCLEOTIDE SEQUENCE [LARGE SCALE GENOMIC DNA]</scope>
    <source>
        <strain evidence="4 5">NMI7905_11</strain>
    </source>
</reference>
<organism evidence="4 5">
    <name type="scientific">Citrobacter telavivensis</name>
    <dbReference type="NCBI Taxonomy" id="2653932"/>
    <lineage>
        <taxon>Bacteria</taxon>
        <taxon>Pseudomonadati</taxon>
        <taxon>Pseudomonadota</taxon>
        <taxon>Gammaproteobacteria</taxon>
        <taxon>Enterobacterales</taxon>
        <taxon>Enterobacteriaceae</taxon>
        <taxon>Citrobacter</taxon>
    </lineage>
</organism>
<dbReference type="EMBL" id="WHIY01000072">
    <property type="protein sequence ID" value="MPQ54781.1"/>
    <property type="molecule type" value="Genomic_DNA"/>
</dbReference>
<keyword evidence="5" id="KW-1185">Reference proteome</keyword>
<dbReference type="InterPro" id="IPR038765">
    <property type="entry name" value="Papain-like_cys_pep_sf"/>
</dbReference>
<dbReference type="InterPro" id="IPR004134">
    <property type="entry name" value="Peptidase_C1B"/>
</dbReference>
<proteinExistence type="predicted"/>
<evidence type="ECO:0000256" key="3">
    <source>
        <dbReference type="ARBA" id="ARBA00022807"/>
    </source>
</evidence>
<dbReference type="GO" id="GO:0009636">
    <property type="term" value="P:response to toxic substance"/>
    <property type="evidence" value="ECO:0007669"/>
    <property type="project" value="TreeGrafter"/>
</dbReference>
<keyword evidence="1" id="KW-0645">Protease</keyword>
<dbReference type="GO" id="GO:0006508">
    <property type="term" value="P:proteolysis"/>
    <property type="evidence" value="ECO:0007669"/>
    <property type="project" value="UniProtKB-KW"/>
</dbReference>
<dbReference type="Pfam" id="PF03051">
    <property type="entry name" value="Peptidase_C1_2"/>
    <property type="match status" value="1"/>
</dbReference>
<name>A0A6L5EHR6_9ENTR</name>
<keyword evidence="3" id="KW-0788">Thiol protease</keyword>
<dbReference type="GO" id="GO:0070005">
    <property type="term" value="F:cysteine-type aminopeptidase activity"/>
    <property type="evidence" value="ECO:0007669"/>
    <property type="project" value="InterPro"/>
</dbReference>
<dbReference type="PANTHER" id="PTHR10363">
    <property type="entry name" value="BLEOMYCIN HYDROLASE"/>
    <property type="match status" value="1"/>
</dbReference>
<comment type="caution">
    <text evidence="4">The sequence shown here is derived from an EMBL/GenBank/DDBJ whole genome shotgun (WGS) entry which is preliminary data.</text>
</comment>
<dbReference type="GO" id="GO:0043418">
    <property type="term" value="P:homocysteine catabolic process"/>
    <property type="evidence" value="ECO:0007669"/>
    <property type="project" value="TreeGrafter"/>
</dbReference>
<evidence type="ECO:0000313" key="5">
    <source>
        <dbReference type="Proteomes" id="UP000475079"/>
    </source>
</evidence>
<evidence type="ECO:0000256" key="2">
    <source>
        <dbReference type="ARBA" id="ARBA00022801"/>
    </source>
</evidence>
<evidence type="ECO:0000313" key="4">
    <source>
        <dbReference type="EMBL" id="MPQ54781.1"/>
    </source>
</evidence>
<gene>
    <name evidence="4" type="ORF">GBB84_28435</name>
</gene>
<evidence type="ECO:0000256" key="1">
    <source>
        <dbReference type="ARBA" id="ARBA00022670"/>
    </source>
</evidence>
<dbReference type="PROSITE" id="PS00139">
    <property type="entry name" value="THIOL_PROTEASE_CYS"/>
    <property type="match status" value="1"/>
</dbReference>
<protein>
    <recommendedName>
        <fullName evidence="6">Aminopeptidase</fullName>
    </recommendedName>
</protein>
<dbReference type="GO" id="GO:0005737">
    <property type="term" value="C:cytoplasm"/>
    <property type="evidence" value="ECO:0007669"/>
    <property type="project" value="TreeGrafter"/>
</dbReference>
<dbReference type="Proteomes" id="UP000475079">
    <property type="component" value="Unassembled WGS sequence"/>
</dbReference>
<dbReference type="Gene3D" id="3.90.70.10">
    <property type="entry name" value="Cysteine proteinases"/>
    <property type="match status" value="1"/>
</dbReference>
<keyword evidence="2" id="KW-0378">Hydrolase</keyword>
<evidence type="ECO:0008006" key="6">
    <source>
        <dbReference type="Google" id="ProtNLM"/>
    </source>
</evidence>
<accession>A0A6L5EHR6</accession>